<accession>A0A7D9EJ43</accession>
<feature type="region of interest" description="Disordered" evidence="1">
    <location>
        <begin position="139"/>
        <end position="191"/>
    </location>
</feature>
<keyword evidence="3" id="KW-1185">Reference proteome</keyword>
<organism evidence="2 3">
    <name type="scientific">Paramuricea clavata</name>
    <name type="common">Red gorgonian</name>
    <name type="synonym">Violescent sea-whip</name>
    <dbReference type="NCBI Taxonomy" id="317549"/>
    <lineage>
        <taxon>Eukaryota</taxon>
        <taxon>Metazoa</taxon>
        <taxon>Cnidaria</taxon>
        <taxon>Anthozoa</taxon>
        <taxon>Octocorallia</taxon>
        <taxon>Malacalcyonacea</taxon>
        <taxon>Plexauridae</taxon>
        <taxon>Paramuricea</taxon>
    </lineage>
</organism>
<dbReference type="Proteomes" id="UP001152795">
    <property type="component" value="Unassembled WGS sequence"/>
</dbReference>
<feature type="non-terminal residue" evidence="2">
    <location>
        <position position="240"/>
    </location>
</feature>
<comment type="caution">
    <text evidence="2">The sequence shown here is derived from an EMBL/GenBank/DDBJ whole genome shotgun (WGS) entry which is preliminary data.</text>
</comment>
<gene>
    <name evidence="2" type="ORF">PACLA_8A026336</name>
</gene>
<evidence type="ECO:0000256" key="1">
    <source>
        <dbReference type="SAM" id="MobiDB-lite"/>
    </source>
</evidence>
<dbReference type="AlphaFoldDB" id="A0A7D9EJ43"/>
<feature type="region of interest" description="Disordered" evidence="1">
    <location>
        <begin position="1"/>
        <end position="87"/>
    </location>
</feature>
<feature type="compositionally biased region" description="Basic residues" evidence="1">
    <location>
        <begin position="139"/>
        <end position="165"/>
    </location>
</feature>
<feature type="compositionally biased region" description="Low complexity" evidence="1">
    <location>
        <begin position="76"/>
        <end position="87"/>
    </location>
</feature>
<name>A0A7D9EJ43_PARCT</name>
<feature type="compositionally biased region" description="Polar residues" evidence="1">
    <location>
        <begin position="43"/>
        <end position="61"/>
    </location>
</feature>
<evidence type="ECO:0000313" key="2">
    <source>
        <dbReference type="EMBL" id="CAB4009617.1"/>
    </source>
</evidence>
<feature type="compositionally biased region" description="Basic and acidic residues" evidence="1">
    <location>
        <begin position="8"/>
        <end position="17"/>
    </location>
</feature>
<proteinExistence type="predicted"/>
<reference evidence="2" key="1">
    <citation type="submission" date="2020-04" db="EMBL/GenBank/DDBJ databases">
        <authorList>
            <person name="Alioto T."/>
            <person name="Alioto T."/>
            <person name="Gomez Garrido J."/>
        </authorList>
    </citation>
    <scope>NUCLEOTIDE SEQUENCE</scope>
    <source>
        <strain evidence="2">A484AB</strain>
    </source>
</reference>
<dbReference type="OrthoDB" id="6158878at2759"/>
<protein>
    <submittedName>
        <fullName evidence="2">Uncharacterized protein</fullName>
    </submittedName>
</protein>
<evidence type="ECO:0000313" key="3">
    <source>
        <dbReference type="Proteomes" id="UP001152795"/>
    </source>
</evidence>
<sequence length="240" mass="26653">GHGGPPEDGDRGDDGPHGRHGPPGPPGRPGLPKLVDLHPDVISPNTASKNLQTVIGNITQTPKKETRPDEVNEMSPQAAPNPAGNSNPAYILKSYAEIKKGKKKNVDEFEILKKKITSLETLNELLQKENADLTNISHKQKQLEKKKHSKTQKNFSMKKTRRTGKFLKMTQIPSGNSKNMSDDFGDPSMSEPDVSANSWLAHFQSLHAKHTLETEQYNILRKLTKLEEKTPNDFLDEPIS</sequence>
<dbReference type="EMBL" id="CACRXK020006514">
    <property type="protein sequence ID" value="CAB4009617.1"/>
    <property type="molecule type" value="Genomic_DNA"/>
</dbReference>